<keyword evidence="4 5" id="KW-0472">Membrane</keyword>
<keyword evidence="2 5" id="KW-0812">Transmembrane</keyword>
<dbReference type="Proteomes" id="UP000037939">
    <property type="component" value="Unassembled WGS sequence"/>
</dbReference>
<evidence type="ECO:0000256" key="3">
    <source>
        <dbReference type="ARBA" id="ARBA00022989"/>
    </source>
</evidence>
<dbReference type="AlphaFoldDB" id="A0A0N1JTQ0"/>
<comment type="subcellular location">
    <subcellularLocation>
        <location evidence="1">Membrane</location>
        <topology evidence="1">Multi-pass membrane protein</topology>
    </subcellularLocation>
</comment>
<reference evidence="6 7" key="1">
    <citation type="submission" date="2015-07" db="EMBL/GenBank/DDBJ databases">
        <title>Draft genome sequence of the Amantichitinum ursilacus IGB-41, a new chitin-degrading bacterium.</title>
        <authorList>
            <person name="Kirstahler P."/>
            <person name="Guenther M."/>
            <person name="Grumaz C."/>
            <person name="Rupp S."/>
            <person name="Zibek S."/>
            <person name="Sohn K."/>
        </authorList>
    </citation>
    <scope>NUCLEOTIDE SEQUENCE [LARGE SCALE GENOMIC DNA]</scope>
    <source>
        <strain evidence="6 7">IGB-41</strain>
    </source>
</reference>
<evidence type="ECO:0000256" key="5">
    <source>
        <dbReference type="SAM" id="Phobius"/>
    </source>
</evidence>
<keyword evidence="7" id="KW-1185">Reference proteome</keyword>
<dbReference type="OrthoDB" id="9810941at2"/>
<dbReference type="Gene3D" id="1.20.1250.20">
    <property type="entry name" value="MFS general substrate transporter like domains"/>
    <property type="match status" value="2"/>
</dbReference>
<evidence type="ECO:0000256" key="2">
    <source>
        <dbReference type="ARBA" id="ARBA00022692"/>
    </source>
</evidence>
<proteinExistence type="predicted"/>
<dbReference type="Pfam" id="PF07690">
    <property type="entry name" value="MFS_1"/>
    <property type="match status" value="1"/>
</dbReference>
<dbReference type="InterPro" id="IPR036259">
    <property type="entry name" value="MFS_trans_sf"/>
</dbReference>
<gene>
    <name evidence="6" type="primary">ybjJ_1</name>
    <name evidence="6" type="ORF">WG78_04110</name>
</gene>
<dbReference type="PANTHER" id="PTHR23514:SF13">
    <property type="entry name" value="INNER MEMBRANE PROTEIN YBJJ"/>
    <property type="match status" value="1"/>
</dbReference>
<feature type="transmembrane region" description="Helical" evidence="5">
    <location>
        <begin position="331"/>
        <end position="352"/>
    </location>
</feature>
<evidence type="ECO:0000313" key="7">
    <source>
        <dbReference type="Proteomes" id="UP000037939"/>
    </source>
</evidence>
<evidence type="ECO:0000256" key="4">
    <source>
        <dbReference type="ARBA" id="ARBA00023136"/>
    </source>
</evidence>
<dbReference type="CDD" id="cd17393">
    <property type="entry name" value="MFS_MosC_like"/>
    <property type="match status" value="1"/>
</dbReference>
<accession>A0A0N1JTQ0</accession>
<protein>
    <submittedName>
        <fullName evidence="6">Inner membrane protein YbjJ</fullName>
    </submittedName>
</protein>
<dbReference type="RefSeq" id="WP_053936503.1">
    <property type="nucleotide sequence ID" value="NZ_LAQT01000002.1"/>
</dbReference>
<dbReference type="GO" id="GO:0016020">
    <property type="term" value="C:membrane"/>
    <property type="evidence" value="ECO:0007669"/>
    <property type="project" value="UniProtKB-SubCell"/>
</dbReference>
<feature type="transmembrane region" description="Helical" evidence="5">
    <location>
        <begin position="162"/>
        <end position="186"/>
    </location>
</feature>
<feature type="transmembrane region" description="Helical" evidence="5">
    <location>
        <begin position="245"/>
        <end position="261"/>
    </location>
</feature>
<dbReference type="InterPro" id="IPR011701">
    <property type="entry name" value="MFS"/>
</dbReference>
<feature type="transmembrane region" description="Helical" evidence="5">
    <location>
        <begin position="301"/>
        <end position="319"/>
    </location>
</feature>
<dbReference type="EMBL" id="LAQT01000002">
    <property type="protein sequence ID" value="KPC54726.1"/>
    <property type="molecule type" value="Genomic_DNA"/>
</dbReference>
<organism evidence="6 7">
    <name type="scientific">Amantichitinum ursilacus</name>
    <dbReference type="NCBI Taxonomy" id="857265"/>
    <lineage>
        <taxon>Bacteria</taxon>
        <taxon>Pseudomonadati</taxon>
        <taxon>Pseudomonadota</taxon>
        <taxon>Betaproteobacteria</taxon>
        <taxon>Neisseriales</taxon>
        <taxon>Chitinibacteraceae</taxon>
        <taxon>Amantichitinum</taxon>
    </lineage>
</organism>
<sequence>MSSSPAAWQPACRATRLIFLVIGIANASWAVMVPYAKLRLNLDDAVLGSILLTLGCGAMLAMPLTSMLLKHWGSAQVIRVAGVAMLLVIPALVLAPSALLLAGTLFIFGALIGVLDVSINDQAVVVENMAARPLMSSFHGLFSVGGLIGGAALAGLLKSGLSLLLCAVVVGVLCALLSMTQFGALVQHTERPASEKKSHLAFNNGAVLLIGALCFCAFLTEGAMLDWGAVFLHFERGVSEASAGIGYAAFSVAMAVGRLTGDRVVRALGPFKVVLAGGLTAAIGMGVIVTAPWAWLSLVGFVLVGLGASNVVPVLFGAASRVRGVDAAAALPTIIMMGYTGMLAGPALVGYAARATSLPLAFGGVGLLMLFVAINARSMRNTAHPASTPQH</sequence>
<feature type="transmembrane region" description="Helical" evidence="5">
    <location>
        <begin position="206"/>
        <end position="225"/>
    </location>
</feature>
<evidence type="ECO:0000256" key="1">
    <source>
        <dbReference type="ARBA" id="ARBA00004141"/>
    </source>
</evidence>
<dbReference type="GO" id="GO:0022857">
    <property type="term" value="F:transmembrane transporter activity"/>
    <property type="evidence" value="ECO:0007669"/>
    <property type="project" value="InterPro"/>
</dbReference>
<dbReference type="PATRIC" id="fig|857265.3.peg.841"/>
<feature type="transmembrane region" description="Helical" evidence="5">
    <location>
        <begin position="46"/>
        <end position="65"/>
    </location>
</feature>
<dbReference type="InterPro" id="IPR051788">
    <property type="entry name" value="MFS_Transporter"/>
</dbReference>
<dbReference type="SUPFAM" id="SSF103473">
    <property type="entry name" value="MFS general substrate transporter"/>
    <property type="match status" value="1"/>
</dbReference>
<evidence type="ECO:0000313" key="6">
    <source>
        <dbReference type="EMBL" id="KPC54726.1"/>
    </source>
</evidence>
<feature type="transmembrane region" description="Helical" evidence="5">
    <location>
        <begin position="77"/>
        <end position="93"/>
    </location>
</feature>
<feature type="transmembrane region" description="Helical" evidence="5">
    <location>
        <begin position="273"/>
        <end position="295"/>
    </location>
</feature>
<name>A0A0N1JTQ0_9NEIS</name>
<dbReference type="PANTHER" id="PTHR23514">
    <property type="entry name" value="BYPASS OF STOP CODON PROTEIN 6"/>
    <property type="match status" value="1"/>
</dbReference>
<dbReference type="STRING" id="857265.WG78_04110"/>
<feature type="transmembrane region" description="Helical" evidence="5">
    <location>
        <begin position="99"/>
        <end position="117"/>
    </location>
</feature>
<comment type="caution">
    <text evidence="6">The sequence shown here is derived from an EMBL/GenBank/DDBJ whole genome shotgun (WGS) entry which is preliminary data.</text>
</comment>
<feature type="transmembrane region" description="Helical" evidence="5">
    <location>
        <begin position="138"/>
        <end position="156"/>
    </location>
</feature>
<keyword evidence="3 5" id="KW-1133">Transmembrane helix</keyword>
<feature type="transmembrane region" description="Helical" evidence="5">
    <location>
        <begin position="358"/>
        <end position="376"/>
    </location>
</feature>